<proteinExistence type="predicted"/>
<organism evidence="1 2">
    <name type="scientific">Postia placenta MAD-698-R-SB12</name>
    <dbReference type="NCBI Taxonomy" id="670580"/>
    <lineage>
        <taxon>Eukaryota</taxon>
        <taxon>Fungi</taxon>
        <taxon>Dikarya</taxon>
        <taxon>Basidiomycota</taxon>
        <taxon>Agaricomycotina</taxon>
        <taxon>Agaricomycetes</taxon>
        <taxon>Polyporales</taxon>
        <taxon>Adustoporiaceae</taxon>
        <taxon>Rhodonia</taxon>
    </lineage>
</organism>
<dbReference type="OrthoDB" id="2805398at2759"/>
<keyword evidence="2" id="KW-1185">Reference proteome</keyword>
<protein>
    <recommendedName>
        <fullName evidence="3">F-box domain-containing protein</fullName>
    </recommendedName>
</protein>
<dbReference type="AlphaFoldDB" id="A0A1X6MLU5"/>
<dbReference type="GeneID" id="36332046"/>
<dbReference type="Proteomes" id="UP000194127">
    <property type="component" value="Unassembled WGS sequence"/>
</dbReference>
<sequence>MSVLWETMAGLAPFIRTLPPNHVYDYEDDKYDDYESDDPGYHKSTFVIGVNRHHLASNVRFALNTQRLDHYARFIKHVTVHDKDAYYATLHDLSIHMPSGYRLLPEVRTLDIHLDAVGGPEGMDMLFGPRVDAISVRIERTDTGFRWTTVFLNKMFAICRNLRTLKIDFDLCDPEEICVILDMMRAARPSLRALHLTFKAWIYGFKVMGTPRDSMERLLRVISGTVHDFSSTIRIEPLAMQAFGLFRNLQNLMIHLSPQAMSHLTSKGPNFLFPSLRSLEIIADNIFLDTPPFMRHLQAMHLDTLALLFIRSPSASCEDFMSDFNQSFLTCSFSGTLSVVAMHPRQRDRNMWRPPYSMMATLLALPKLSALYLPRQWARDDVLETIAKNRPEIQLLEHCPLHPRAFPDIPDVPLFHSQLL</sequence>
<name>A0A1X6MLU5_9APHY</name>
<dbReference type="RefSeq" id="XP_024334168.1">
    <property type="nucleotide sequence ID" value="XM_024487097.1"/>
</dbReference>
<gene>
    <name evidence="1" type="ORF">POSPLADRAFT_1156726</name>
</gene>
<evidence type="ECO:0000313" key="2">
    <source>
        <dbReference type="Proteomes" id="UP000194127"/>
    </source>
</evidence>
<dbReference type="EMBL" id="KZ110608">
    <property type="protein sequence ID" value="OSX57374.1"/>
    <property type="molecule type" value="Genomic_DNA"/>
</dbReference>
<evidence type="ECO:0000313" key="1">
    <source>
        <dbReference type="EMBL" id="OSX57374.1"/>
    </source>
</evidence>
<reference evidence="1 2" key="1">
    <citation type="submission" date="2017-04" db="EMBL/GenBank/DDBJ databases">
        <title>Genome Sequence of the Model Brown-Rot Fungus Postia placenta SB12.</title>
        <authorList>
            <consortium name="DOE Joint Genome Institute"/>
            <person name="Gaskell J."/>
            <person name="Kersten P."/>
            <person name="Larrondo L.F."/>
            <person name="Canessa P."/>
            <person name="Martinez D."/>
            <person name="Hibbett D."/>
            <person name="Schmoll M."/>
            <person name="Kubicek C.P."/>
            <person name="Martinez A.T."/>
            <person name="Yadav J."/>
            <person name="Master E."/>
            <person name="Magnuson J.K."/>
            <person name="James T."/>
            <person name="Yaver D."/>
            <person name="Berka R."/>
            <person name="Labutti K."/>
            <person name="Lipzen A."/>
            <person name="Aerts A."/>
            <person name="Barry K."/>
            <person name="Henrissat B."/>
            <person name="Blanchette R."/>
            <person name="Grigoriev I."/>
            <person name="Cullen D."/>
        </authorList>
    </citation>
    <scope>NUCLEOTIDE SEQUENCE [LARGE SCALE GENOMIC DNA]</scope>
    <source>
        <strain evidence="1 2">MAD-698-R-SB12</strain>
    </source>
</reference>
<accession>A0A1X6MLU5</accession>
<evidence type="ECO:0008006" key="3">
    <source>
        <dbReference type="Google" id="ProtNLM"/>
    </source>
</evidence>